<dbReference type="AlphaFoldDB" id="A0A7S3QTC3"/>
<evidence type="ECO:0000313" key="9">
    <source>
        <dbReference type="EMBL" id="CAE0492560.1"/>
    </source>
</evidence>
<evidence type="ECO:0000256" key="4">
    <source>
        <dbReference type="ARBA" id="ARBA00022989"/>
    </source>
</evidence>
<dbReference type="PROSITE" id="PS51212">
    <property type="entry name" value="WSC"/>
    <property type="match status" value="1"/>
</dbReference>
<feature type="compositionally biased region" description="Pro residues" evidence="7">
    <location>
        <begin position="322"/>
        <end position="371"/>
    </location>
</feature>
<dbReference type="Pfam" id="PF01822">
    <property type="entry name" value="WSC"/>
    <property type="match status" value="1"/>
</dbReference>
<keyword evidence="5" id="KW-0472">Membrane</keyword>
<dbReference type="PANTHER" id="PTHR24269">
    <property type="entry name" value="KREMEN PROTEIN"/>
    <property type="match status" value="1"/>
</dbReference>
<dbReference type="InterPro" id="IPR051836">
    <property type="entry name" value="Kremen_rcpt"/>
</dbReference>
<reference evidence="9" key="1">
    <citation type="submission" date="2021-01" db="EMBL/GenBank/DDBJ databases">
        <authorList>
            <person name="Corre E."/>
            <person name="Pelletier E."/>
            <person name="Niang G."/>
            <person name="Scheremetjew M."/>
            <person name="Finn R."/>
            <person name="Kale V."/>
            <person name="Holt S."/>
            <person name="Cochrane G."/>
            <person name="Meng A."/>
            <person name="Brown T."/>
            <person name="Cohen L."/>
        </authorList>
    </citation>
    <scope>NUCLEOTIDE SEQUENCE</scope>
    <source>
        <strain evidence="9">CCMP1320</strain>
    </source>
</reference>
<comment type="subcellular location">
    <subcellularLocation>
        <location evidence="1">Membrane</location>
        <topology evidence="1">Single-pass membrane protein</topology>
    </subcellularLocation>
</comment>
<evidence type="ECO:0000256" key="6">
    <source>
        <dbReference type="ARBA" id="ARBA00023180"/>
    </source>
</evidence>
<feature type="region of interest" description="Disordered" evidence="7">
    <location>
        <begin position="319"/>
        <end position="424"/>
    </location>
</feature>
<evidence type="ECO:0000256" key="1">
    <source>
        <dbReference type="ARBA" id="ARBA00004167"/>
    </source>
</evidence>
<feature type="region of interest" description="Disordered" evidence="7">
    <location>
        <begin position="92"/>
        <end position="214"/>
    </location>
</feature>
<name>A0A7S3QTC3_DUNTE</name>
<dbReference type="InterPro" id="IPR002889">
    <property type="entry name" value="WSC_carb-bd"/>
</dbReference>
<proteinExistence type="predicted"/>
<feature type="compositionally biased region" description="Pro residues" evidence="7">
    <location>
        <begin position="379"/>
        <end position="411"/>
    </location>
</feature>
<dbReference type="PRINTS" id="PR01217">
    <property type="entry name" value="PRICHEXTENSN"/>
</dbReference>
<evidence type="ECO:0000256" key="5">
    <source>
        <dbReference type="ARBA" id="ARBA00023136"/>
    </source>
</evidence>
<dbReference type="SMART" id="SM00321">
    <property type="entry name" value="WSC"/>
    <property type="match status" value="1"/>
</dbReference>
<dbReference type="GO" id="GO:0005886">
    <property type="term" value="C:plasma membrane"/>
    <property type="evidence" value="ECO:0007669"/>
    <property type="project" value="TreeGrafter"/>
</dbReference>
<dbReference type="PANTHER" id="PTHR24269:SF16">
    <property type="entry name" value="PROTEIN SLG1"/>
    <property type="match status" value="1"/>
</dbReference>
<keyword evidence="4" id="KW-1133">Transmembrane helix</keyword>
<sequence length="527" mass="55210">MSMVHDPISNTLYVAEDYDTGTDLQSVIRAIYTSVPTYDVNTVAGKLSAFLADDPSSPPKGIREMCILDSNNIAFVDSSNVRIRKLTLSGPPPPPLLPSPPSPLSPLSPLPPSPLPPSPSPRPPSPLPSPPSLPRLPPPPIPPSPSLPPPPPSPSPPPSPPSLPPSSPPFSNPLPLSPSVPPSPPPSTPAPNPPLPSSSLPPPSPSLPSSPHPLPPPGSCNVGCFAEPTCGGKNYDVNKRVLDYVGRFDSLTPELCSQLAANQGFLYSAVQNGDECFGGNDITEYTTPSEDCDVPCSGDSSLTCGGPCTNQIYSTGCSMSPPLLPSPSPSPSPSPPPLPSPSPPPSSPSPPPPALAASPPLPSPAPSPPSPSSQTPSPLSFPPPLSPPFPSPVPPPPPPPPPSPSPSPPPLTTSQSPPTSFPPPIHLPFPLHPSHLPRVLLLLPHPHHLFVLLIPSLPPVLLHRVLHLLRPLHVHLLHVSQALCLFYPHHLPVRLHPPLHPAHLHRVLHLLLPHPHRLPVHSPFPLH</sequence>
<keyword evidence="2" id="KW-0812">Transmembrane</keyword>
<feature type="domain" description="WSC" evidence="8">
    <location>
        <begin position="218"/>
        <end position="316"/>
    </location>
</feature>
<protein>
    <recommendedName>
        <fullName evidence="8">WSC domain-containing protein</fullName>
    </recommendedName>
</protein>
<keyword evidence="6" id="KW-0325">Glycoprotein</keyword>
<accession>A0A7S3QTC3</accession>
<dbReference type="EMBL" id="HBIP01013314">
    <property type="protein sequence ID" value="CAE0492560.1"/>
    <property type="molecule type" value="Transcribed_RNA"/>
</dbReference>
<evidence type="ECO:0000256" key="2">
    <source>
        <dbReference type="ARBA" id="ARBA00022692"/>
    </source>
</evidence>
<gene>
    <name evidence="9" type="ORF">DTER00134_LOCUS7633</name>
</gene>
<evidence type="ECO:0000259" key="8">
    <source>
        <dbReference type="PROSITE" id="PS51212"/>
    </source>
</evidence>
<evidence type="ECO:0000256" key="7">
    <source>
        <dbReference type="SAM" id="MobiDB-lite"/>
    </source>
</evidence>
<keyword evidence="3" id="KW-0732">Signal</keyword>
<organism evidence="9">
    <name type="scientific">Dunaliella tertiolecta</name>
    <name type="common">Green alga</name>
    <dbReference type="NCBI Taxonomy" id="3047"/>
    <lineage>
        <taxon>Eukaryota</taxon>
        <taxon>Viridiplantae</taxon>
        <taxon>Chlorophyta</taxon>
        <taxon>core chlorophytes</taxon>
        <taxon>Chlorophyceae</taxon>
        <taxon>CS clade</taxon>
        <taxon>Chlamydomonadales</taxon>
        <taxon>Dunaliellaceae</taxon>
        <taxon>Dunaliella</taxon>
    </lineage>
</organism>
<evidence type="ECO:0000256" key="3">
    <source>
        <dbReference type="ARBA" id="ARBA00022729"/>
    </source>
</evidence>